<dbReference type="STRING" id="195883.A0A482X735"/>
<dbReference type="InterPro" id="IPR004803">
    <property type="entry name" value="TGT"/>
</dbReference>
<feature type="region of interest" description="RNA binding" evidence="6">
    <location>
        <begin position="246"/>
        <end position="252"/>
    </location>
</feature>
<dbReference type="SMR" id="A0A482X735"/>
<feature type="binding site" evidence="6">
    <location>
        <position position="215"/>
    </location>
    <ligand>
        <name>substrate</name>
    </ligand>
</feature>
<evidence type="ECO:0000256" key="4">
    <source>
        <dbReference type="ARBA" id="ARBA00022723"/>
    </source>
</evidence>
<comment type="similarity">
    <text evidence="6">Belongs to the queuine tRNA-ribosyltransferase family.</text>
</comment>
<gene>
    <name evidence="8" type="ORF">LSTR_LSTR002733</name>
</gene>
<feature type="domain" description="tRNA-guanine(15) transglycosylase-like" evidence="7">
    <location>
        <begin position="20"/>
        <end position="364"/>
    </location>
</feature>
<keyword evidence="3 6" id="KW-0819">tRNA processing</keyword>
<feature type="active site" description="Proton acceptor" evidence="6">
    <location>
        <position position="99"/>
    </location>
</feature>
<feature type="active site" description="Nucleophile" evidence="6">
    <location>
        <position position="265"/>
    </location>
</feature>
<keyword evidence="1 6" id="KW-0328">Glycosyltransferase</keyword>
<name>A0A482X735_LAOST</name>
<keyword evidence="9" id="KW-1185">Reference proteome</keyword>
<dbReference type="Proteomes" id="UP000291343">
    <property type="component" value="Unassembled WGS sequence"/>
</dbReference>
<dbReference type="GO" id="GO:0005829">
    <property type="term" value="C:cytosol"/>
    <property type="evidence" value="ECO:0007669"/>
    <property type="project" value="TreeGrafter"/>
</dbReference>
<dbReference type="PANTHER" id="PTHR43530:SF1">
    <property type="entry name" value="QUEUINE TRNA-RIBOSYLTRANSFERASE CATALYTIC SUBUNIT 1"/>
    <property type="match status" value="1"/>
</dbReference>
<evidence type="ECO:0000313" key="9">
    <source>
        <dbReference type="Proteomes" id="UP000291343"/>
    </source>
</evidence>
<evidence type="ECO:0000256" key="6">
    <source>
        <dbReference type="HAMAP-Rule" id="MF_03218"/>
    </source>
</evidence>
<feature type="region of interest" description="RNA binding; important for wobble base 34 recognition" evidence="6">
    <location>
        <begin position="270"/>
        <end position="274"/>
    </location>
</feature>
<evidence type="ECO:0000256" key="2">
    <source>
        <dbReference type="ARBA" id="ARBA00022679"/>
    </source>
</evidence>
<dbReference type="InterPro" id="IPR002616">
    <property type="entry name" value="tRNA_ribo_trans-like"/>
</dbReference>
<comment type="subcellular location">
    <subcellularLocation>
        <location evidence="6">Cytoplasm</location>
    </subcellularLocation>
</comment>
<dbReference type="SUPFAM" id="SSF51713">
    <property type="entry name" value="tRNA-guanine transglycosylase"/>
    <property type="match status" value="1"/>
</dbReference>
<comment type="cofactor">
    <cofactor evidence="6">
        <name>Zn(2+)</name>
        <dbReference type="ChEBI" id="CHEBI:29105"/>
    </cofactor>
</comment>
<dbReference type="GO" id="GO:0008479">
    <property type="term" value="F:tRNA-guanosine(34) queuine transglycosylase activity"/>
    <property type="evidence" value="ECO:0007669"/>
    <property type="project" value="UniProtKB-UniRule"/>
</dbReference>
<dbReference type="HAMAP" id="MF_00168">
    <property type="entry name" value="Q_tRNA_Tgt"/>
    <property type="match status" value="1"/>
</dbReference>
<dbReference type="GO" id="GO:0046872">
    <property type="term" value="F:metal ion binding"/>
    <property type="evidence" value="ECO:0007669"/>
    <property type="project" value="UniProtKB-KW"/>
</dbReference>
<dbReference type="PANTHER" id="PTHR43530">
    <property type="entry name" value="QUEUINE TRNA-RIBOSYLTRANSFERASE CATALYTIC SUBUNIT 1"/>
    <property type="match status" value="1"/>
</dbReference>
<feature type="binding site" evidence="6">
    <location>
        <position position="153"/>
    </location>
    <ligand>
        <name>substrate</name>
    </ligand>
</feature>
<feature type="binding site" evidence="6">
    <location>
        <position position="308"/>
    </location>
    <ligand>
        <name>Zn(2+)</name>
        <dbReference type="ChEBI" id="CHEBI:29105"/>
    </ligand>
</feature>
<dbReference type="Pfam" id="PF01702">
    <property type="entry name" value="TGT"/>
    <property type="match status" value="1"/>
</dbReference>
<dbReference type="InParanoid" id="A0A482X735"/>
<feature type="binding site" evidence="6">
    <location>
        <position position="333"/>
    </location>
    <ligand>
        <name>Zn(2+)</name>
        <dbReference type="ChEBI" id="CHEBI:29105"/>
    </ligand>
</feature>
<evidence type="ECO:0000259" key="7">
    <source>
        <dbReference type="Pfam" id="PF01702"/>
    </source>
</evidence>
<feature type="binding site" evidence="6">
    <location>
        <position position="303"/>
    </location>
    <ligand>
        <name>Zn(2+)</name>
        <dbReference type="ChEBI" id="CHEBI:29105"/>
    </ligand>
</feature>
<comment type="catalytic activity">
    <reaction evidence="6">
        <text>guanosine(34) in tRNA + queuine = queuosine(34) in tRNA + guanine</text>
        <dbReference type="Rhea" id="RHEA:16633"/>
        <dbReference type="Rhea" id="RHEA-COMP:10341"/>
        <dbReference type="Rhea" id="RHEA-COMP:18571"/>
        <dbReference type="ChEBI" id="CHEBI:16235"/>
        <dbReference type="ChEBI" id="CHEBI:17433"/>
        <dbReference type="ChEBI" id="CHEBI:74269"/>
        <dbReference type="ChEBI" id="CHEBI:194431"/>
        <dbReference type="EC" id="2.4.2.64"/>
    </reaction>
</comment>
<dbReference type="GO" id="GO:0006400">
    <property type="term" value="P:tRNA modification"/>
    <property type="evidence" value="ECO:0007669"/>
    <property type="project" value="InterPro"/>
</dbReference>
<dbReference type="EC" id="2.4.2.64" evidence="6"/>
<dbReference type="Gene3D" id="3.20.20.105">
    <property type="entry name" value="Queuine tRNA-ribosyltransferase-like"/>
    <property type="match status" value="1"/>
</dbReference>
<keyword evidence="2 6" id="KW-0808">Transferase</keyword>
<comment type="caution">
    <text evidence="8">The sequence shown here is derived from an EMBL/GenBank/DDBJ whole genome shotgun (WGS) entry which is preliminary data.</text>
</comment>
<dbReference type="FunCoup" id="A0A482X735">
    <property type="interactions" value="1015"/>
</dbReference>
<dbReference type="InterPro" id="IPR036511">
    <property type="entry name" value="TGT-like_sf"/>
</dbReference>
<dbReference type="EMBL" id="QKKF02017260">
    <property type="protein sequence ID" value="RZF41101.1"/>
    <property type="molecule type" value="Genomic_DNA"/>
</dbReference>
<keyword evidence="5 6" id="KW-0862">Zinc</keyword>
<feature type="binding site" evidence="6">
    <location>
        <begin position="99"/>
        <end position="103"/>
    </location>
    <ligand>
        <name>substrate</name>
    </ligand>
</feature>
<reference evidence="8 9" key="1">
    <citation type="journal article" date="2017" name="Gigascience">
        <title>Genome sequence of the small brown planthopper, Laodelphax striatellus.</title>
        <authorList>
            <person name="Zhu J."/>
            <person name="Jiang F."/>
            <person name="Wang X."/>
            <person name="Yang P."/>
            <person name="Bao Y."/>
            <person name="Zhao W."/>
            <person name="Wang W."/>
            <person name="Lu H."/>
            <person name="Wang Q."/>
            <person name="Cui N."/>
            <person name="Li J."/>
            <person name="Chen X."/>
            <person name="Luo L."/>
            <person name="Yu J."/>
            <person name="Kang L."/>
            <person name="Cui F."/>
        </authorList>
    </citation>
    <scope>NUCLEOTIDE SEQUENCE [LARGE SCALE GENOMIC DNA]</scope>
    <source>
        <strain evidence="8">Lst14</strain>
    </source>
</reference>
<evidence type="ECO:0000256" key="5">
    <source>
        <dbReference type="ARBA" id="ARBA00022833"/>
    </source>
</evidence>
<protein>
    <recommendedName>
        <fullName evidence="6">Queuine tRNA-ribosyltransferase catalytic subunit 1</fullName>
        <ecNumber evidence="6">2.4.2.64</ecNumber>
    </recommendedName>
    <alternativeName>
        <fullName evidence="6">Guanine insertion enzyme</fullName>
    </alternativeName>
    <alternativeName>
        <fullName evidence="6">tRNA-guanine transglycosylase</fullName>
    </alternativeName>
</protein>
<dbReference type="AlphaFoldDB" id="A0A482X735"/>
<dbReference type="NCBIfam" id="TIGR00449">
    <property type="entry name" value="tgt_general"/>
    <property type="match status" value="1"/>
</dbReference>
<accession>A0A482X735</accession>
<dbReference type="NCBIfam" id="TIGR00430">
    <property type="entry name" value="Q_tRNA_tgt"/>
    <property type="match status" value="1"/>
</dbReference>
<comment type="function">
    <text evidence="6">Catalytic subunit of the queuine tRNA-ribosyltransferase (TGT) that catalyzes the base-exchange of a guanine (G) residue with queuine (Q) at position 34 (anticodon wobble position) in tRNAs with GU(N) anticodons (tRNA-Asp, -Asn, -His and -Tyr), resulting in the hypermodified nucleoside queuosine (7-(((4,5-cis-dihydroxy-2-cyclopenten-1-yl)amino)methyl)-7-deazaguanosine). Catalysis occurs through a double-displacement mechanism. The nucleophile active site attacks the C1' of nucleotide 34 to detach the guanine base from the RNA, forming a covalent enzyme-RNA intermediate. The proton acceptor active site deprotonates the incoming queuine, allowing a nucleophilic attack on the C1' of the ribose to form the product.</text>
</comment>
<sequence>METHANKCLQFNIIKECSVSKARTSFMVLPHYTVKTPVFMPVGTQGTLKGLLPEQLEALDCHIILGNTYHLGTRPGPELIKKAGGLHKFMGWNRALLTDSGGFQMVSLLSLAEITEEGVKFESPYGGSNCMLSPEESIHIQNAIGADIMMQLDDVVKTTTTGPRINWVDRCIEAHQNPETQNIFPIVQGGLDNELRIKCIKALMERDVNGFAIGGLSGGEAKTSFWRIVNLCTDYLPKDNPRYLMGVGFASDLVVCVALGIDMFDCVFPTRTARFGCGLTESGQINLKKQAYQCDYRPIEEHCDCSTCQRYTRAYLHSIVTVDTVACHLLTVHNISFQMRLMKSIQKSIEEDEFPEFVRDFMRKCFVNKEYPEWIVEALSAVNIHLDCS</sequence>
<evidence type="ECO:0000256" key="1">
    <source>
        <dbReference type="ARBA" id="ARBA00022676"/>
    </source>
</evidence>
<keyword evidence="6" id="KW-0963">Cytoplasm</keyword>
<evidence type="ECO:0000256" key="3">
    <source>
        <dbReference type="ARBA" id="ARBA00022694"/>
    </source>
</evidence>
<proteinExistence type="inferred from homology"/>
<dbReference type="OrthoDB" id="10249838at2759"/>
<feature type="binding site" evidence="6">
    <location>
        <position position="188"/>
    </location>
    <ligand>
        <name>substrate</name>
    </ligand>
</feature>
<organism evidence="8 9">
    <name type="scientific">Laodelphax striatellus</name>
    <name type="common">Small brown planthopper</name>
    <name type="synonym">Delphax striatella</name>
    <dbReference type="NCBI Taxonomy" id="195883"/>
    <lineage>
        <taxon>Eukaryota</taxon>
        <taxon>Metazoa</taxon>
        <taxon>Ecdysozoa</taxon>
        <taxon>Arthropoda</taxon>
        <taxon>Hexapoda</taxon>
        <taxon>Insecta</taxon>
        <taxon>Pterygota</taxon>
        <taxon>Neoptera</taxon>
        <taxon>Paraneoptera</taxon>
        <taxon>Hemiptera</taxon>
        <taxon>Auchenorrhyncha</taxon>
        <taxon>Fulgoroidea</taxon>
        <taxon>Delphacidae</taxon>
        <taxon>Criomorphinae</taxon>
        <taxon>Laodelphax</taxon>
    </lineage>
</organism>
<feature type="binding site" evidence="6">
    <location>
        <position position="305"/>
    </location>
    <ligand>
        <name>Zn(2+)</name>
        <dbReference type="ChEBI" id="CHEBI:29105"/>
    </ligand>
</feature>
<comment type="subunit">
    <text evidence="6">Heterodimer of a catalytic subunit and an accessory subunit.</text>
</comment>
<evidence type="ECO:0000313" key="8">
    <source>
        <dbReference type="EMBL" id="RZF41101.1"/>
    </source>
</evidence>
<keyword evidence="4 6" id="KW-0479">Metal-binding</keyword>